<gene>
    <name evidence="2" type="ORF">PV08_06302</name>
</gene>
<keyword evidence="3" id="KW-1185">Reference proteome</keyword>
<evidence type="ECO:0000313" key="3">
    <source>
        <dbReference type="Proteomes" id="UP000053328"/>
    </source>
</evidence>
<dbReference type="VEuPathDB" id="FungiDB:PV08_06302"/>
<dbReference type="RefSeq" id="XP_016236467.1">
    <property type="nucleotide sequence ID" value="XM_016380640.1"/>
</dbReference>
<name>A0A0D1YMI4_9EURO</name>
<evidence type="ECO:0000256" key="1">
    <source>
        <dbReference type="SAM" id="SignalP"/>
    </source>
</evidence>
<reference evidence="2 3" key="1">
    <citation type="submission" date="2015-01" db="EMBL/GenBank/DDBJ databases">
        <title>The Genome Sequence of Exophiala spinifera CBS89968.</title>
        <authorList>
            <consortium name="The Broad Institute Genomics Platform"/>
            <person name="Cuomo C."/>
            <person name="de Hoog S."/>
            <person name="Gorbushina A."/>
            <person name="Stielow B."/>
            <person name="Teixiera M."/>
            <person name="Abouelleil A."/>
            <person name="Chapman S.B."/>
            <person name="Priest M."/>
            <person name="Young S.K."/>
            <person name="Wortman J."/>
            <person name="Nusbaum C."/>
            <person name="Birren B."/>
        </authorList>
    </citation>
    <scope>NUCLEOTIDE SEQUENCE [LARGE SCALE GENOMIC DNA]</scope>
    <source>
        <strain evidence="2 3">CBS 89968</strain>
    </source>
</reference>
<dbReference type="EMBL" id="KN847495">
    <property type="protein sequence ID" value="KIW16251.1"/>
    <property type="molecule type" value="Genomic_DNA"/>
</dbReference>
<feature type="chain" id="PRO_5002247110" description="Extracellular membrane protein CFEM domain-containing protein" evidence="1">
    <location>
        <begin position="20"/>
        <end position="428"/>
    </location>
</feature>
<evidence type="ECO:0000313" key="2">
    <source>
        <dbReference type="EMBL" id="KIW16251.1"/>
    </source>
</evidence>
<organism evidence="2 3">
    <name type="scientific">Exophiala spinifera</name>
    <dbReference type="NCBI Taxonomy" id="91928"/>
    <lineage>
        <taxon>Eukaryota</taxon>
        <taxon>Fungi</taxon>
        <taxon>Dikarya</taxon>
        <taxon>Ascomycota</taxon>
        <taxon>Pezizomycotina</taxon>
        <taxon>Eurotiomycetes</taxon>
        <taxon>Chaetothyriomycetidae</taxon>
        <taxon>Chaetothyriales</taxon>
        <taxon>Herpotrichiellaceae</taxon>
        <taxon>Exophiala</taxon>
    </lineage>
</organism>
<dbReference type="AlphaFoldDB" id="A0A0D1YMI4"/>
<dbReference type="HOGENOM" id="CLU_040824_0_0_1"/>
<evidence type="ECO:0008006" key="4">
    <source>
        <dbReference type="Google" id="ProtNLM"/>
    </source>
</evidence>
<sequence>MQLAIIATVAFSFVAGVASRPAKWFAELADDIGSLNLAQQLCSLKPCLFGDASFDGYLLSCQCPDMPTNLFADPCEGLECPSATEPFYSVLDQDCYCGTMEAWFAKEESILQQLENEGRLAVQKDIFDEQYPEEAMRYDLRRRQESPTASTPAHTAIPTFIPPPAQDITPELLNQSLSIQPQNTATISSIIPYFMDNVLSVYIQLKGMVADTLIVNASASLPCGGIGVDPEPSLALVPKVVKQGEGQPQIQVADCQCIAVNMYDPNFITYWIQKISDGSIYSLTGSNKVIDIDKMDTTQSTALDLVTLSAAHTERSITNIEYVQPVRRQIFGIKCGQPCPFYHMQVIQTTDGYCGCMFHGADEKMDLSTRALIVPDINAATMTEAACKAMLCYNNGNQPAVFNPFSLTCWCNSPPAIDYNAEGWKPDA</sequence>
<accession>A0A0D1YMI4</accession>
<dbReference type="OrthoDB" id="4137750at2759"/>
<proteinExistence type="predicted"/>
<protein>
    <recommendedName>
        <fullName evidence="4">Extracellular membrane protein CFEM domain-containing protein</fullName>
    </recommendedName>
</protein>
<dbReference type="Proteomes" id="UP000053328">
    <property type="component" value="Unassembled WGS sequence"/>
</dbReference>
<dbReference type="GeneID" id="27333385"/>
<keyword evidence="1" id="KW-0732">Signal</keyword>
<feature type="signal peptide" evidence="1">
    <location>
        <begin position="1"/>
        <end position="19"/>
    </location>
</feature>